<keyword evidence="2" id="KW-0813">Transport</keyword>
<keyword evidence="7" id="KW-0175">Coiled coil</keyword>
<reference evidence="8" key="1">
    <citation type="submission" date="2018-05" db="EMBL/GenBank/DDBJ databases">
        <authorList>
            <person name="Lanie J.A."/>
            <person name="Ng W.-L."/>
            <person name="Kazmierczak K.M."/>
            <person name="Andrzejewski T.M."/>
            <person name="Davidsen T.M."/>
            <person name="Wayne K.J."/>
            <person name="Tettelin H."/>
            <person name="Glass J.I."/>
            <person name="Rusch D."/>
            <person name="Podicherti R."/>
            <person name="Tsui H.-C.T."/>
            <person name="Winkler M.E."/>
        </authorList>
    </citation>
    <scope>NUCLEOTIDE SEQUENCE</scope>
</reference>
<keyword evidence="6" id="KW-0998">Cell outer membrane</keyword>
<keyword evidence="5" id="KW-0472">Membrane</keyword>
<dbReference type="GO" id="GO:0015288">
    <property type="term" value="F:porin activity"/>
    <property type="evidence" value="ECO:0007669"/>
    <property type="project" value="TreeGrafter"/>
</dbReference>
<evidence type="ECO:0000256" key="3">
    <source>
        <dbReference type="ARBA" id="ARBA00022452"/>
    </source>
</evidence>
<evidence type="ECO:0008006" key="9">
    <source>
        <dbReference type="Google" id="ProtNLM"/>
    </source>
</evidence>
<dbReference type="InterPro" id="IPR051906">
    <property type="entry name" value="TolC-like"/>
</dbReference>
<evidence type="ECO:0000256" key="1">
    <source>
        <dbReference type="ARBA" id="ARBA00004442"/>
    </source>
</evidence>
<feature type="non-terminal residue" evidence="8">
    <location>
        <position position="345"/>
    </location>
</feature>
<dbReference type="GO" id="GO:0015562">
    <property type="term" value="F:efflux transmembrane transporter activity"/>
    <property type="evidence" value="ECO:0007669"/>
    <property type="project" value="InterPro"/>
</dbReference>
<dbReference type="GO" id="GO:1990281">
    <property type="term" value="C:efflux pump complex"/>
    <property type="evidence" value="ECO:0007669"/>
    <property type="project" value="TreeGrafter"/>
</dbReference>
<dbReference type="SUPFAM" id="SSF56954">
    <property type="entry name" value="Outer membrane efflux proteins (OEP)"/>
    <property type="match status" value="1"/>
</dbReference>
<dbReference type="InterPro" id="IPR003423">
    <property type="entry name" value="OMP_efflux"/>
</dbReference>
<evidence type="ECO:0000256" key="2">
    <source>
        <dbReference type="ARBA" id="ARBA00022448"/>
    </source>
</evidence>
<evidence type="ECO:0000256" key="4">
    <source>
        <dbReference type="ARBA" id="ARBA00022692"/>
    </source>
</evidence>
<keyword evidence="4" id="KW-0812">Transmembrane</keyword>
<evidence type="ECO:0000256" key="5">
    <source>
        <dbReference type="ARBA" id="ARBA00023136"/>
    </source>
</evidence>
<gene>
    <name evidence="8" type="ORF">METZ01_LOCUS114740</name>
</gene>
<dbReference type="GO" id="GO:0009279">
    <property type="term" value="C:cell outer membrane"/>
    <property type="evidence" value="ECO:0007669"/>
    <property type="project" value="UniProtKB-SubCell"/>
</dbReference>
<dbReference type="Gene3D" id="1.20.1600.10">
    <property type="entry name" value="Outer membrane efflux proteins (OEP)"/>
    <property type="match status" value="1"/>
</dbReference>
<keyword evidence="3" id="KW-1134">Transmembrane beta strand</keyword>
<accession>A0A381XAW1</accession>
<dbReference type="AlphaFoldDB" id="A0A381XAW1"/>
<dbReference type="PANTHER" id="PTHR30026:SF20">
    <property type="entry name" value="OUTER MEMBRANE PROTEIN TOLC"/>
    <property type="match status" value="1"/>
</dbReference>
<evidence type="ECO:0000256" key="7">
    <source>
        <dbReference type="SAM" id="Coils"/>
    </source>
</evidence>
<feature type="coiled-coil region" evidence="7">
    <location>
        <begin position="143"/>
        <end position="170"/>
    </location>
</feature>
<dbReference type="PANTHER" id="PTHR30026">
    <property type="entry name" value="OUTER MEMBRANE PROTEIN TOLC"/>
    <property type="match status" value="1"/>
</dbReference>
<organism evidence="8">
    <name type="scientific">marine metagenome</name>
    <dbReference type="NCBI Taxonomy" id="408172"/>
    <lineage>
        <taxon>unclassified sequences</taxon>
        <taxon>metagenomes</taxon>
        <taxon>ecological metagenomes</taxon>
    </lineage>
</organism>
<evidence type="ECO:0000256" key="6">
    <source>
        <dbReference type="ARBA" id="ARBA00023237"/>
    </source>
</evidence>
<dbReference type="EMBL" id="UINC01014521">
    <property type="protein sequence ID" value="SVA61886.1"/>
    <property type="molecule type" value="Genomic_DNA"/>
</dbReference>
<proteinExistence type="predicted"/>
<name>A0A381XAW1_9ZZZZ</name>
<comment type="subcellular location">
    <subcellularLocation>
        <location evidence="1">Cell outer membrane</location>
    </subcellularLocation>
</comment>
<evidence type="ECO:0000313" key="8">
    <source>
        <dbReference type="EMBL" id="SVA61886.1"/>
    </source>
</evidence>
<dbReference type="Pfam" id="PF02321">
    <property type="entry name" value="OEP"/>
    <property type="match status" value="2"/>
</dbReference>
<sequence length="345" mass="38081">MKIISSTMMLGFILAINISTQAASVDLAHIFDLAVENDPQVSAAEAVFLSRSEVVNQTRAGILPNISVSSSFSDTTRTYPNTNIPDYPYDTTAWQATLSQPLFRLDRWYRFKQSKNIKAQAQALFTAEQQALIVRVAESYLNILEAQDGLESAKAERNAVKRQLEQVQQRFDVGLVAITDVLESTAAFDSSTVNVIESEGVQASSFEPLVRLTGRKFTSISALNENFPVKYPDPMDEQQWVEAALIKNTSVLATQAAVKIAEKQIQISKSNYLPTLDAQLLWQSQETGNNFSAGSETEQQAMAFSLNIPVFSGGATRSAVKQSRFDPQEAHSNLDLTQRQIAENT</sequence>
<protein>
    <recommendedName>
        <fullName evidence="9">Channel protein TolC</fullName>
    </recommendedName>
</protein>